<evidence type="ECO:0000256" key="8">
    <source>
        <dbReference type="ARBA" id="ARBA00022967"/>
    </source>
</evidence>
<dbReference type="GO" id="GO:0016887">
    <property type="term" value="F:ATP hydrolysis activity"/>
    <property type="evidence" value="ECO:0007669"/>
    <property type="project" value="InterPro"/>
</dbReference>
<dbReference type="Proteomes" id="UP000317638">
    <property type="component" value="Unassembled WGS sequence"/>
</dbReference>
<dbReference type="OrthoDB" id="39350at2"/>
<evidence type="ECO:0000256" key="9">
    <source>
        <dbReference type="ARBA" id="ARBA00023136"/>
    </source>
</evidence>
<evidence type="ECO:0000313" key="11">
    <source>
        <dbReference type="EMBL" id="TRY17920.1"/>
    </source>
</evidence>
<dbReference type="SMART" id="SM00382">
    <property type="entry name" value="AAA"/>
    <property type="match status" value="2"/>
</dbReference>
<gene>
    <name evidence="11" type="ORF">FOJ82_10415</name>
</gene>
<dbReference type="SUPFAM" id="SSF52540">
    <property type="entry name" value="P-loop containing nucleoside triphosphate hydrolases"/>
    <property type="match status" value="2"/>
</dbReference>
<evidence type="ECO:0000256" key="1">
    <source>
        <dbReference type="ARBA" id="ARBA00004202"/>
    </source>
</evidence>
<dbReference type="Pfam" id="PF00005">
    <property type="entry name" value="ABC_tran"/>
    <property type="match status" value="2"/>
</dbReference>
<evidence type="ECO:0000259" key="10">
    <source>
        <dbReference type="PROSITE" id="PS50893"/>
    </source>
</evidence>
<sequence>MSARGISKVYGGTRALNSVDFDIRAGKVTVLYGENGAGKSTLMRIMSGVESPTAGTLTLDGEEVTFASPAQAEARGVAIIHQELNLSANMTVAESIFLGREIKRFGFVDTKEQVRRTQAVLDLLEEPIDPRATISNLRLGQQQLVEIARALDEDARVLIMDEPTSALSATEVEVLFRVIRDLTDKGVAIVYISHHLDETLEIGDHAVVFRDGELVATAEMRDIDLKWIVSAMVGRSTDDMFTVIDAAVGDTVLEVDGLTVADPTQPGRLAVDDLSLSVRAGEVVGIYGLMGAGRTELFETLIGRNRAQAGSVRLFGRDVTNTSIGDRIARGMYLVPEDRQKDGLVQGQSVGANLSLASVTRFTRLGITDGKAERSRNADVIGSVRVKASSQGAPIGSLSGGNQQKVVVGKALLTEPQLILLDEPTRGVDIGAKADIFKFMAELAGSGVGVLFATSEVAEVLNSTTRILVMSRGRVAAEFTPASATREAVLAAADDSELVELEHQQMETEGAAE</sequence>
<comment type="caution">
    <text evidence="11">The sequence shown here is derived from an EMBL/GenBank/DDBJ whole genome shotgun (WGS) entry which is preliminary data.</text>
</comment>
<keyword evidence="8" id="KW-1278">Translocase</keyword>
<keyword evidence="3" id="KW-1003">Cell membrane</keyword>
<dbReference type="InterPro" id="IPR003593">
    <property type="entry name" value="AAA+_ATPase"/>
</dbReference>
<dbReference type="CDD" id="cd03215">
    <property type="entry name" value="ABC_Carb_Monos_II"/>
    <property type="match status" value="1"/>
</dbReference>
<evidence type="ECO:0000256" key="2">
    <source>
        <dbReference type="ARBA" id="ARBA00022448"/>
    </source>
</evidence>
<dbReference type="PANTHER" id="PTHR43790">
    <property type="entry name" value="CARBOHYDRATE TRANSPORT ATP-BINDING PROTEIN MG119-RELATED"/>
    <property type="match status" value="1"/>
</dbReference>
<reference evidence="11 12" key="1">
    <citation type="submission" date="2019-07" db="EMBL/GenBank/DDBJ databases">
        <authorList>
            <person name="Zhou L.-Y."/>
        </authorList>
    </citation>
    <scope>NUCLEOTIDE SEQUENCE [LARGE SCALE GENOMIC DNA]</scope>
    <source>
        <strain evidence="11 12">YIM 101269</strain>
    </source>
</reference>
<keyword evidence="9" id="KW-0472">Membrane</keyword>
<keyword evidence="2" id="KW-0813">Transport</keyword>
<organism evidence="11 12">
    <name type="scientific">Tessaracoccus rhinocerotis</name>
    <dbReference type="NCBI Taxonomy" id="1689449"/>
    <lineage>
        <taxon>Bacteria</taxon>
        <taxon>Bacillati</taxon>
        <taxon>Actinomycetota</taxon>
        <taxon>Actinomycetes</taxon>
        <taxon>Propionibacteriales</taxon>
        <taxon>Propionibacteriaceae</taxon>
        <taxon>Tessaracoccus</taxon>
    </lineage>
</organism>
<name>A0A553JZN8_9ACTN</name>
<dbReference type="InterPro" id="IPR050107">
    <property type="entry name" value="ABC_carbohydrate_import_ATPase"/>
</dbReference>
<dbReference type="PROSITE" id="PS50893">
    <property type="entry name" value="ABC_TRANSPORTER_2"/>
    <property type="match status" value="2"/>
</dbReference>
<accession>A0A553JZN8</accession>
<evidence type="ECO:0000256" key="3">
    <source>
        <dbReference type="ARBA" id="ARBA00022475"/>
    </source>
</evidence>
<dbReference type="GO" id="GO:0005886">
    <property type="term" value="C:plasma membrane"/>
    <property type="evidence" value="ECO:0007669"/>
    <property type="project" value="UniProtKB-SubCell"/>
</dbReference>
<comment type="subcellular location">
    <subcellularLocation>
        <location evidence="1">Cell membrane</location>
        <topology evidence="1">Peripheral membrane protein</topology>
    </subcellularLocation>
</comment>
<dbReference type="CDD" id="cd03216">
    <property type="entry name" value="ABC_Carb_Monos_I"/>
    <property type="match status" value="1"/>
</dbReference>
<dbReference type="FunFam" id="3.40.50.300:FF:000127">
    <property type="entry name" value="Ribose import ATP-binding protein RbsA"/>
    <property type="match status" value="1"/>
</dbReference>
<dbReference type="PANTHER" id="PTHR43790:SF3">
    <property type="entry name" value="D-ALLOSE IMPORT ATP-BINDING PROTEIN ALSA-RELATED"/>
    <property type="match status" value="1"/>
</dbReference>
<dbReference type="GO" id="GO:0005524">
    <property type="term" value="F:ATP binding"/>
    <property type="evidence" value="ECO:0007669"/>
    <property type="project" value="UniProtKB-KW"/>
</dbReference>
<evidence type="ECO:0000256" key="4">
    <source>
        <dbReference type="ARBA" id="ARBA00022597"/>
    </source>
</evidence>
<evidence type="ECO:0000313" key="12">
    <source>
        <dbReference type="Proteomes" id="UP000317638"/>
    </source>
</evidence>
<feature type="domain" description="ABC transporter" evidence="10">
    <location>
        <begin position="253"/>
        <end position="497"/>
    </location>
</feature>
<evidence type="ECO:0000256" key="7">
    <source>
        <dbReference type="ARBA" id="ARBA00022840"/>
    </source>
</evidence>
<keyword evidence="12" id="KW-1185">Reference proteome</keyword>
<dbReference type="InterPro" id="IPR027417">
    <property type="entry name" value="P-loop_NTPase"/>
</dbReference>
<dbReference type="Gene3D" id="3.40.50.300">
    <property type="entry name" value="P-loop containing nucleotide triphosphate hydrolases"/>
    <property type="match status" value="2"/>
</dbReference>
<dbReference type="InterPro" id="IPR017871">
    <property type="entry name" value="ABC_transporter-like_CS"/>
</dbReference>
<evidence type="ECO:0000256" key="6">
    <source>
        <dbReference type="ARBA" id="ARBA00022741"/>
    </source>
</evidence>
<keyword evidence="5" id="KW-0677">Repeat</keyword>
<dbReference type="InterPro" id="IPR003439">
    <property type="entry name" value="ABC_transporter-like_ATP-bd"/>
</dbReference>
<keyword evidence="7 11" id="KW-0067">ATP-binding</keyword>
<keyword evidence="4" id="KW-0762">Sugar transport</keyword>
<evidence type="ECO:0000256" key="5">
    <source>
        <dbReference type="ARBA" id="ARBA00022737"/>
    </source>
</evidence>
<protein>
    <submittedName>
        <fullName evidence="11">Sugar ABC transporter ATP-binding protein</fullName>
    </submittedName>
</protein>
<dbReference type="PROSITE" id="PS00211">
    <property type="entry name" value="ABC_TRANSPORTER_1"/>
    <property type="match status" value="1"/>
</dbReference>
<keyword evidence="6" id="KW-0547">Nucleotide-binding</keyword>
<proteinExistence type="predicted"/>
<feature type="domain" description="ABC transporter" evidence="10">
    <location>
        <begin position="1"/>
        <end position="236"/>
    </location>
</feature>
<dbReference type="AlphaFoldDB" id="A0A553JZN8"/>
<dbReference type="EMBL" id="VKKG01000004">
    <property type="protein sequence ID" value="TRY17920.1"/>
    <property type="molecule type" value="Genomic_DNA"/>
</dbReference>